<dbReference type="EMBL" id="BLXT01006199">
    <property type="protein sequence ID" value="GFO29738.1"/>
    <property type="molecule type" value="Genomic_DNA"/>
</dbReference>
<keyword evidence="2" id="KW-0812">Transmembrane</keyword>
<feature type="region of interest" description="Disordered" evidence="1">
    <location>
        <begin position="149"/>
        <end position="208"/>
    </location>
</feature>
<comment type="caution">
    <text evidence="3">The sequence shown here is derived from an EMBL/GenBank/DDBJ whole genome shotgun (WGS) entry which is preliminary data.</text>
</comment>
<dbReference type="AlphaFoldDB" id="A0AAV4CCX6"/>
<feature type="transmembrane region" description="Helical" evidence="2">
    <location>
        <begin position="51"/>
        <end position="71"/>
    </location>
</feature>
<feature type="compositionally biased region" description="Basic and acidic residues" evidence="1">
    <location>
        <begin position="1"/>
        <end position="15"/>
    </location>
</feature>
<keyword evidence="2" id="KW-0472">Membrane</keyword>
<keyword evidence="4" id="KW-1185">Reference proteome</keyword>
<evidence type="ECO:0000256" key="2">
    <source>
        <dbReference type="SAM" id="Phobius"/>
    </source>
</evidence>
<feature type="compositionally biased region" description="Basic and acidic residues" evidence="1">
    <location>
        <begin position="192"/>
        <end position="202"/>
    </location>
</feature>
<organism evidence="3 4">
    <name type="scientific">Plakobranchus ocellatus</name>
    <dbReference type="NCBI Taxonomy" id="259542"/>
    <lineage>
        <taxon>Eukaryota</taxon>
        <taxon>Metazoa</taxon>
        <taxon>Spiralia</taxon>
        <taxon>Lophotrochozoa</taxon>
        <taxon>Mollusca</taxon>
        <taxon>Gastropoda</taxon>
        <taxon>Heterobranchia</taxon>
        <taxon>Euthyneura</taxon>
        <taxon>Panpulmonata</taxon>
        <taxon>Sacoglossa</taxon>
        <taxon>Placobranchoidea</taxon>
        <taxon>Plakobranchidae</taxon>
        <taxon>Plakobranchus</taxon>
    </lineage>
</organism>
<feature type="region of interest" description="Disordered" evidence="1">
    <location>
        <begin position="1"/>
        <end position="44"/>
    </location>
</feature>
<evidence type="ECO:0000256" key="1">
    <source>
        <dbReference type="SAM" id="MobiDB-lite"/>
    </source>
</evidence>
<evidence type="ECO:0000313" key="3">
    <source>
        <dbReference type="EMBL" id="GFO29738.1"/>
    </source>
</evidence>
<proteinExistence type="predicted"/>
<evidence type="ECO:0000313" key="4">
    <source>
        <dbReference type="Proteomes" id="UP000735302"/>
    </source>
</evidence>
<gene>
    <name evidence="3" type="ORF">PoB_005624300</name>
</gene>
<name>A0AAV4CCX6_9GAST</name>
<protein>
    <submittedName>
        <fullName evidence="3">Uncharacterized protein</fullName>
    </submittedName>
</protein>
<reference evidence="3 4" key="1">
    <citation type="journal article" date="2021" name="Elife">
        <title>Chloroplast acquisition without the gene transfer in kleptoplastic sea slugs, Plakobranchus ocellatus.</title>
        <authorList>
            <person name="Maeda T."/>
            <person name="Takahashi S."/>
            <person name="Yoshida T."/>
            <person name="Shimamura S."/>
            <person name="Takaki Y."/>
            <person name="Nagai Y."/>
            <person name="Toyoda A."/>
            <person name="Suzuki Y."/>
            <person name="Arimoto A."/>
            <person name="Ishii H."/>
            <person name="Satoh N."/>
            <person name="Nishiyama T."/>
            <person name="Hasebe M."/>
            <person name="Maruyama T."/>
            <person name="Minagawa J."/>
            <person name="Obokata J."/>
            <person name="Shigenobu S."/>
        </authorList>
    </citation>
    <scope>NUCLEOTIDE SEQUENCE [LARGE SCALE GENOMIC DNA]</scope>
</reference>
<keyword evidence="2" id="KW-1133">Transmembrane helix</keyword>
<accession>A0AAV4CCX6</accession>
<dbReference type="Proteomes" id="UP000735302">
    <property type="component" value="Unassembled WGS sequence"/>
</dbReference>
<sequence length="208" mass="23239">MKPKQLKERKMRETEGWEEEGGESSETMNSGRNTMGEQDDERRRNKRRNNWWRHTVVIGWPYAMFMFPGVMSGVEGILTRLHMNHLGYHTNPSTINDPSIAFQGEHKIQVILSSRADDLCPQQGLLTHLDFTALSQVTPKALVIASPQQGDLRLSGSPSGQGAGGGNRTRDKRFPADLGADSLATMPPTLQDDPRENNEAVETKQTNL</sequence>